<evidence type="ECO:0000313" key="3">
    <source>
        <dbReference type="EMBL" id="QJT37516.1"/>
    </source>
</evidence>
<dbReference type="AlphaFoldDB" id="A0A7Z3CL26"/>
<evidence type="ECO:0000313" key="2">
    <source>
        <dbReference type="EMBL" id="QJT29695.1"/>
    </source>
</evidence>
<protein>
    <recommendedName>
        <fullName evidence="6">DUF11 domain-containing protein</fullName>
    </recommendedName>
</protein>
<dbReference type="Proteomes" id="UP000502657">
    <property type="component" value="Chromosome"/>
</dbReference>
<accession>A0A7Z3CL26</accession>
<evidence type="ECO:0000313" key="5">
    <source>
        <dbReference type="Proteomes" id="UP000502657"/>
    </source>
</evidence>
<feature type="compositionally biased region" description="Polar residues" evidence="1">
    <location>
        <begin position="613"/>
        <end position="627"/>
    </location>
</feature>
<evidence type="ECO:0000313" key="4">
    <source>
        <dbReference type="Proteomes" id="UP000502006"/>
    </source>
</evidence>
<dbReference type="Proteomes" id="UP000502006">
    <property type="component" value="Chromosome"/>
</dbReference>
<gene>
    <name evidence="2" type="ORF">E4186_05360</name>
    <name evidence="3" type="ORF">E4188_02220</name>
</gene>
<reference evidence="4 5" key="1">
    <citation type="submission" date="2019-03" db="EMBL/GenBank/DDBJ databases">
        <title>Novel transposon Tn6433 accelerates the dissemination of tet(E) in Aeromonas from aerobic biofilm under oxytetracycline stress.</title>
        <authorList>
            <person name="Shi Y."/>
            <person name="Tian Z."/>
            <person name="Zhang Y."/>
            <person name="Zhang H."/>
            <person name="Yang M."/>
        </authorList>
    </citation>
    <scope>NUCLEOTIDE SEQUENCE [LARGE SCALE GENOMIC DNA]</scope>
    <source>
        <strain evidence="3 5">R50-22</strain>
        <strain evidence="2 4">T5-8</strain>
    </source>
</reference>
<name>A0A7Z3CL26_AERME</name>
<dbReference type="EMBL" id="CP038448">
    <property type="protein sequence ID" value="QJT37516.1"/>
    <property type="molecule type" value="Genomic_DNA"/>
</dbReference>
<organism evidence="2 4">
    <name type="scientific">Aeromonas media</name>
    <dbReference type="NCBI Taxonomy" id="651"/>
    <lineage>
        <taxon>Bacteria</taxon>
        <taxon>Pseudomonadati</taxon>
        <taxon>Pseudomonadota</taxon>
        <taxon>Gammaproteobacteria</taxon>
        <taxon>Aeromonadales</taxon>
        <taxon>Aeromonadaceae</taxon>
        <taxon>Aeromonas</taxon>
    </lineage>
</organism>
<dbReference type="RefSeq" id="WP_139751019.1">
    <property type="nucleotide sequence ID" value="NZ_CAAKNK010000111.1"/>
</dbReference>
<proteinExistence type="predicted"/>
<evidence type="ECO:0000256" key="1">
    <source>
        <dbReference type="SAM" id="MobiDB-lite"/>
    </source>
</evidence>
<feature type="region of interest" description="Disordered" evidence="1">
    <location>
        <begin position="613"/>
        <end position="638"/>
    </location>
</feature>
<evidence type="ECO:0008006" key="6">
    <source>
        <dbReference type="Google" id="ProtNLM"/>
    </source>
</evidence>
<sequence length="783" mass="82163">MKPSQHNRLLKSLTVPFGIVMLGGLSLTPAWAGIFPGLQQEACMADAYIAKGGSLAGGSLNCTAKDIEVSKVVPVNPNQECTNGQVFTFNADVTIKTNASERYDTTFYLPRTSQSPQVVQGGARNCSLVLPKASDAGENGQVAYVNLEPKLKATDFLDTCGDITKANGTDQYTLLNQPITMLCQPSPTDPNKALFTYCAAWDIQKSLSCSESTVPPGAVPATKSKCNCDSFAINVFIRPEPPTITKTVEPTSLPEPGGVFTYNLSFTNSSAASLYIASLKDEIDVGGDGSYDKSVDLWGATESVGTADGIYLLSSTCAKPAAGSTTKEVLPSATYSCEFTLHIKDRDLPNDQSPEKYVDNIVALFKDKNGGTVGDGSTCPTGFQSAGNNCSAAKMVEITNLPPAIAVEKTPSVDEVLEPGANVTYTVRVTNTAGDHDDPLTLTSLVDDKFGDLDGQGTCDLGSGVALFKGSPFECSFTEFVGGNAGDVHTNKVTAKALDNEGDEATGDDSATVNINDVASTITLQKDAVPISVLETGDSDEKRSVAYTFTFSVDAGGVDKVTFNDLDDDVFGNLTSLCQVSKKNGVTLVPAVALSGFMLNPGESASCTLSKDLQGNAGESHTNTATISGKDEDNQTVTDSDDATVMFTDEKPDISKLFALKAAGFVRISNNGVDTLTVTALTFKGIDVADGNGIPGSFTLYDEPGVSTHEGGFGPFAFCTTGGTILPGGHYDCAFVLELEPGLADLGNIDLQAINPEPLVVTLKDDELNEVKAEVEVTIQTLE</sequence>
<dbReference type="EMBL" id="CP038444">
    <property type="protein sequence ID" value="QJT29695.1"/>
    <property type="molecule type" value="Genomic_DNA"/>
</dbReference>
<keyword evidence="5" id="KW-1185">Reference proteome</keyword>